<comment type="caution">
    <text evidence="1">The sequence shown here is derived from an EMBL/GenBank/DDBJ whole genome shotgun (WGS) entry which is preliminary data.</text>
</comment>
<evidence type="ECO:0000313" key="1">
    <source>
        <dbReference type="EMBL" id="GBP71169.1"/>
    </source>
</evidence>
<name>A0A4C1Y987_EUMVA</name>
<sequence>MKRALECTLSIHPVANNSTGLVLPCASVLYRTAESFGRPPKSDRSRFREADVAANIDVVTVNCARAQDDRVTVRGGERA</sequence>
<dbReference type="EMBL" id="BGZK01001099">
    <property type="protein sequence ID" value="GBP71169.1"/>
    <property type="molecule type" value="Genomic_DNA"/>
</dbReference>
<accession>A0A4C1Y987</accession>
<keyword evidence="2" id="KW-1185">Reference proteome</keyword>
<proteinExistence type="predicted"/>
<dbReference type="Proteomes" id="UP000299102">
    <property type="component" value="Unassembled WGS sequence"/>
</dbReference>
<dbReference type="AlphaFoldDB" id="A0A4C1Y987"/>
<reference evidence="1 2" key="1">
    <citation type="journal article" date="2019" name="Commun. Biol.">
        <title>The bagworm genome reveals a unique fibroin gene that provides high tensile strength.</title>
        <authorList>
            <person name="Kono N."/>
            <person name="Nakamura H."/>
            <person name="Ohtoshi R."/>
            <person name="Tomita M."/>
            <person name="Numata K."/>
            <person name="Arakawa K."/>
        </authorList>
    </citation>
    <scope>NUCLEOTIDE SEQUENCE [LARGE SCALE GENOMIC DNA]</scope>
</reference>
<gene>
    <name evidence="1" type="ORF">EVAR_89516_1</name>
</gene>
<organism evidence="1 2">
    <name type="scientific">Eumeta variegata</name>
    <name type="common">Bagworm moth</name>
    <name type="synonym">Eumeta japonica</name>
    <dbReference type="NCBI Taxonomy" id="151549"/>
    <lineage>
        <taxon>Eukaryota</taxon>
        <taxon>Metazoa</taxon>
        <taxon>Ecdysozoa</taxon>
        <taxon>Arthropoda</taxon>
        <taxon>Hexapoda</taxon>
        <taxon>Insecta</taxon>
        <taxon>Pterygota</taxon>
        <taxon>Neoptera</taxon>
        <taxon>Endopterygota</taxon>
        <taxon>Lepidoptera</taxon>
        <taxon>Glossata</taxon>
        <taxon>Ditrysia</taxon>
        <taxon>Tineoidea</taxon>
        <taxon>Psychidae</taxon>
        <taxon>Oiketicinae</taxon>
        <taxon>Eumeta</taxon>
    </lineage>
</organism>
<protein>
    <submittedName>
        <fullName evidence="1">Uncharacterized protein</fullName>
    </submittedName>
</protein>
<evidence type="ECO:0000313" key="2">
    <source>
        <dbReference type="Proteomes" id="UP000299102"/>
    </source>
</evidence>